<gene>
    <name evidence="2" type="ORF">RhiirA4_525577</name>
</gene>
<dbReference type="Proteomes" id="UP000234323">
    <property type="component" value="Unassembled WGS sequence"/>
</dbReference>
<proteinExistence type="predicted"/>
<feature type="region of interest" description="Disordered" evidence="1">
    <location>
        <begin position="42"/>
        <end position="69"/>
    </location>
</feature>
<organism evidence="2 3">
    <name type="scientific">Rhizophagus irregularis</name>
    <dbReference type="NCBI Taxonomy" id="588596"/>
    <lineage>
        <taxon>Eukaryota</taxon>
        <taxon>Fungi</taxon>
        <taxon>Fungi incertae sedis</taxon>
        <taxon>Mucoromycota</taxon>
        <taxon>Glomeromycotina</taxon>
        <taxon>Glomeromycetes</taxon>
        <taxon>Glomerales</taxon>
        <taxon>Glomeraceae</taxon>
        <taxon>Rhizophagus</taxon>
    </lineage>
</organism>
<sequence length="342" mass="40319">DSRERDIGRSSIIRDSKSPRGYDSVIEALSRAVSSLTEEVRSIKAASQSKPDQSRHNRTESPPEPEAGYYRRARNVLEDMDEEQYKNFHDEVVQILSGLDDTLQLDHTKKWTDIARHVAKNTMKEIDKAMKGRFQYKDTELKWVLQQLHRHRRENWRINLDPEKAKSEKKRKGINSRRGDKKERRQKGLTHMFNAKDNLLSKLKPSSLSWDEFNDDCELLMNEGEFHSNEVSETDDELAQEEVNMDIRPKNKKTTDKHVLHVYDKPWRSGRVRELLRLSDSVGEKISHVKVFRRRWYEDKKWCDNSKPPEDAPEWTISRSYDNNDDHQSMIGSGEKENIENE</sequence>
<accession>A0A2I1HTG8</accession>
<feature type="compositionally biased region" description="Basic and acidic residues" evidence="1">
    <location>
        <begin position="322"/>
        <end position="342"/>
    </location>
</feature>
<keyword evidence="3" id="KW-1185">Reference proteome</keyword>
<name>A0A2I1HTG8_9GLOM</name>
<dbReference type="AlphaFoldDB" id="A0A2I1HTG8"/>
<reference evidence="2 3" key="1">
    <citation type="submission" date="2015-10" db="EMBL/GenBank/DDBJ databases">
        <title>Genome analyses suggest a sexual origin of heterokaryosis in a supposedly ancient asexual fungus.</title>
        <authorList>
            <person name="Ropars J."/>
            <person name="Sedzielewska K."/>
            <person name="Noel J."/>
            <person name="Charron P."/>
            <person name="Farinelli L."/>
            <person name="Marton T."/>
            <person name="Kruger M."/>
            <person name="Pelin A."/>
            <person name="Brachmann A."/>
            <person name="Corradi N."/>
        </authorList>
    </citation>
    <scope>NUCLEOTIDE SEQUENCE [LARGE SCALE GENOMIC DNA]</scope>
    <source>
        <strain evidence="2 3">A4</strain>
    </source>
</reference>
<feature type="non-terminal residue" evidence="2">
    <location>
        <position position="1"/>
    </location>
</feature>
<comment type="caution">
    <text evidence="2">The sequence shown here is derived from an EMBL/GenBank/DDBJ whole genome shotgun (WGS) entry which is preliminary data.</text>
</comment>
<dbReference type="VEuPathDB" id="FungiDB:RhiirA1_456444"/>
<evidence type="ECO:0000313" key="2">
    <source>
        <dbReference type="EMBL" id="PKY62156.1"/>
    </source>
</evidence>
<dbReference type="VEuPathDB" id="FungiDB:FUN_011146"/>
<evidence type="ECO:0000256" key="1">
    <source>
        <dbReference type="SAM" id="MobiDB-lite"/>
    </source>
</evidence>
<dbReference type="EMBL" id="LLXI01006524">
    <property type="protein sequence ID" value="PKY62156.1"/>
    <property type="molecule type" value="Genomic_DNA"/>
</dbReference>
<protein>
    <submittedName>
        <fullName evidence="2">Uncharacterized protein</fullName>
    </submittedName>
</protein>
<feature type="compositionally biased region" description="Basic and acidic residues" evidence="1">
    <location>
        <begin position="52"/>
        <end position="61"/>
    </location>
</feature>
<dbReference type="VEuPathDB" id="FungiDB:RhiirFUN_019687"/>
<evidence type="ECO:0000313" key="3">
    <source>
        <dbReference type="Proteomes" id="UP000234323"/>
    </source>
</evidence>
<feature type="region of interest" description="Disordered" evidence="1">
    <location>
        <begin position="1"/>
        <end position="20"/>
    </location>
</feature>
<feature type="region of interest" description="Disordered" evidence="1">
    <location>
        <begin position="302"/>
        <end position="342"/>
    </location>
</feature>
<feature type="region of interest" description="Disordered" evidence="1">
    <location>
        <begin position="159"/>
        <end position="187"/>
    </location>
</feature>